<dbReference type="PANTHER" id="PTHR12526:SF510">
    <property type="entry name" value="D-INOSITOL 3-PHOSPHATE GLYCOSYLTRANSFERASE"/>
    <property type="match status" value="1"/>
</dbReference>
<sequence>MVSYSSKPGISLPTAASQPYVAPRKTVPTRQAIALISEHGDPAAEIGKDAAGGQNVYVRQVGEALAKLGWQVDMFTRKVNPQDAAIVQHSPHCRTIRLVAGPEQFIPRDALFPYMPEFVEAFRAFQSKEGIHYPLVHTNYWMSAWVGLQLKQHSNIQLIHTYHSLGVVKYQTVPDRPAIADTRLAIERQILEQADCIVATSPQEQDALRTLVSEQGYIEVIPCGTDIDNFHTIPRAEARATLGFAADDAIVLYVGRFDARKGVETLVRACAQLKEGIVNKETGDRAVKPANLRLVIVGGSDPNGADGLERERIDQLVQSMGLAEQTVFAGQIGHTQLPLYYTAADVCVIPSHYEPFGLVAIEAMACGTPVVASDVGGLKFTVVPNETGLLVPPQDTEAFAQAIERVLTDELWAKKLRQQAPIRVQKNFSWSGAAVHLSDLYRRLLAQSISSTLFFGAATTTQPERSEKPPILKEAALAIGLTKERITDAELLSVAD</sequence>
<proteinExistence type="predicted"/>
<feature type="domain" description="Glycosyltransferase subfamily 4-like N-terminal" evidence="4">
    <location>
        <begin position="52"/>
        <end position="224"/>
    </location>
</feature>
<organism evidence="5 6">
    <name type="scientific">Stenomitos frigidus AS-A4</name>
    <dbReference type="NCBI Taxonomy" id="2933935"/>
    <lineage>
        <taxon>Bacteria</taxon>
        <taxon>Bacillati</taxon>
        <taxon>Cyanobacteriota</taxon>
        <taxon>Cyanophyceae</taxon>
        <taxon>Leptolyngbyales</taxon>
        <taxon>Leptolyngbyaceae</taxon>
        <taxon>Stenomitos</taxon>
    </lineage>
</organism>
<evidence type="ECO:0000256" key="2">
    <source>
        <dbReference type="ARBA" id="ARBA00022679"/>
    </source>
</evidence>
<gene>
    <name evidence="5" type="ORF">NDI38_12040</name>
</gene>
<dbReference type="Gene3D" id="3.40.50.2000">
    <property type="entry name" value="Glycogen Phosphorylase B"/>
    <property type="match status" value="2"/>
</dbReference>
<dbReference type="Pfam" id="PF00534">
    <property type="entry name" value="Glycos_transf_1"/>
    <property type="match status" value="1"/>
</dbReference>
<dbReference type="InterPro" id="IPR028098">
    <property type="entry name" value="Glyco_trans_4-like_N"/>
</dbReference>
<dbReference type="SUPFAM" id="SSF53756">
    <property type="entry name" value="UDP-Glycosyltransferase/glycogen phosphorylase"/>
    <property type="match status" value="1"/>
</dbReference>
<protein>
    <submittedName>
        <fullName evidence="5">Glycosyltransferase family 1 protein</fullName>
    </submittedName>
</protein>
<dbReference type="Proteomes" id="UP001476950">
    <property type="component" value="Unassembled WGS sequence"/>
</dbReference>
<dbReference type="Pfam" id="PF13579">
    <property type="entry name" value="Glyco_trans_4_4"/>
    <property type="match status" value="1"/>
</dbReference>
<dbReference type="PANTHER" id="PTHR12526">
    <property type="entry name" value="GLYCOSYLTRANSFERASE"/>
    <property type="match status" value="1"/>
</dbReference>
<evidence type="ECO:0000259" key="4">
    <source>
        <dbReference type="Pfam" id="PF13579"/>
    </source>
</evidence>
<evidence type="ECO:0000256" key="1">
    <source>
        <dbReference type="ARBA" id="ARBA00022676"/>
    </source>
</evidence>
<keyword evidence="1" id="KW-0328">Glycosyltransferase</keyword>
<dbReference type="EMBL" id="JAMPLM010000009">
    <property type="protein sequence ID" value="MEP1059169.1"/>
    <property type="molecule type" value="Genomic_DNA"/>
</dbReference>
<dbReference type="RefSeq" id="WP_190448932.1">
    <property type="nucleotide sequence ID" value="NZ_JAMPLM010000009.1"/>
</dbReference>
<dbReference type="CDD" id="cd03800">
    <property type="entry name" value="GT4_sucrose_synthase"/>
    <property type="match status" value="1"/>
</dbReference>
<evidence type="ECO:0000313" key="5">
    <source>
        <dbReference type="EMBL" id="MEP1059169.1"/>
    </source>
</evidence>
<name>A0ABV0KIY3_9CYAN</name>
<comment type="caution">
    <text evidence="5">The sequence shown here is derived from an EMBL/GenBank/DDBJ whole genome shotgun (WGS) entry which is preliminary data.</text>
</comment>
<feature type="domain" description="Glycosyl transferase family 1" evidence="3">
    <location>
        <begin position="236"/>
        <end position="420"/>
    </location>
</feature>
<accession>A0ABV0KIY3</accession>
<reference evidence="5 6" key="1">
    <citation type="submission" date="2022-04" db="EMBL/GenBank/DDBJ databases">
        <title>Positive selection, recombination, and allopatry shape intraspecific diversity of widespread and dominant cyanobacteria.</title>
        <authorList>
            <person name="Wei J."/>
            <person name="Shu W."/>
            <person name="Hu C."/>
        </authorList>
    </citation>
    <scope>NUCLEOTIDE SEQUENCE [LARGE SCALE GENOMIC DNA]</scope>
    <source>
        <strain evidence="5 6">AS-A4</strain>
    </source>
</reference>
<evidence type="ECO:0000259" key="3">
    <source>
        <dbReference type="Pfam" id="PF00534"/>
    </source>
</evidence>
<evidence type="ECO:0000313" key="6">
    <source>
        <dbReference type="Proteomes" id="UP001476950"/>
    </source>
</evidence>
<keyword evidence="2" id="KW-0808">Transferase</keyword>
<keyword evidence="6" id="KW-1185">Reference proteome</keyword>
<dbReference type="InterPro" id="IPR001296">
    <property type="entry name" value="Glyco_trans_1"/>
</dbReference>